<reference evidence="2" key="1">
    <citation type="journal article" date="2019" name="Curr. Biol.">
        <title>Genome Sequence of Striga asiatica Provides Insight into the Evolution of Plant Parasitism.</title>
        <authorList>
            <person name="Yoshida S."/>
            <person name="Kim S."/>
            <person name="Wafula E.K."/>
            <person name="Tanskanen J."/>
            <person name="Kim Y.M."/>
            <person name="Honaas L."/>
            <person name="Yang Z."/>
            <person name="Spallek T."/>
            <person name="Conn C.E."/>
            <person name="Ichihashi Y."/>
            <person name="Cheong K."/>
            <person name="Cui S."/>
            <person name="Der J.P."/>
            <person name="Gundlach H."/>
            <person name="Jiao Y."/>
            <person name="Hori C."/>
            <person name="Ishida J.K."/>
            <person name="Kasahara H."/>
            <person name="Kiba T."/>
            <person name="Kim M.S."/>
            <person name="Koo N."/>
            <person name="Laohavisit A."/>
            <person name="Lee Y.H."/>
            <person name="Lumba S."/>
            <person name="McCourt P."/>
            <person name="Mortimer J.C."/>
            <person name="Mutuku J.M."/>
            <person name="Nomura T."/>
            <person name="Sasaki-Sekimoto Y."/>
            <person name="Seto Y."/>
            <person name="Wang Y."/>
            <person name="Wakatake T."/>
            <person name="Sakakibara H."/>
            <person name="Demura T."/>
            <person name="Yamaguchi S."/>
            <person name="Yoneyama K."/>
            <person name="Manabe R.I."/>
            <person name="Nelson D.C."/>
            <person name="Schulman A.H."/>
            <person name="Timko M.P."/>
            <person name="dePamphilis C.W."/>
            <person name="Choi D."/>
            <person name="Shirasu K."/>
        </authorList>
    </citation>
    <scope>NUCLEOTIDE SEQUENCE [LARGE SCALE GENOMIC DNA]</scope>
    <source>
        <strain evidence="2">cv. UVA1</strain>
    </source>
</reference>
<keyword evidence="1" id="KW-0808">Transferase</keyword>
<name>A0A5A7QBZ9_STRAF</name>
<dbReference type="Proteomes" id="UP000325081">
    <property type="component" value="Unassembled WGS sequence"/>
</dbReference>
<accession>A0A5A7QBZ9</accession>
<gene>
    <name evidence="1" type="ORF">STAS_19237</name>
</gene>
<proteinExistence type="predicted"/>
<organism evidence="1 2">
    <name type="scientific">Striga asiatica</name>
    <name type="common">Asiatic witchweed</name>
    <name type="synonym">Buchnera asiatica</name>
    <dbReference type="NCBI Taxonomy" id="4170"/>
    <lineage>
        <taxon>Eukaryota</taxon>
        <taxon>Viridiplantae</taxon>
        <taxon>Streptophyta</taxon>
        <taxon>Embryophyta</taxon>
        <taxon>Tracheophyta</taxon>
        <taxon>Spermatophyta</taxon>
        <taxon>Magnoliopsida</taxon>
        <taxon>eudicotyledons</taxon>
        <taxon>Gunneridae</taxon>
        <taxon>Pentapetalae</taxon>
        <taxon>asterids</taxon>
        <taxon>lamiids</taxon>
        <taxon>Lamiales</taxon>
        <taxon>Orobanchaceae</taxon>
        <taxon>Buchnereae</taxon>
        <taxon>Striga</taxon>
    </lineage>
</organism>
<evidence type="ECO:0000313" key="1">
    <source>
        <dbReference type="EMBL" id="GER42446.1"/>
    </source>
</evidence>
<protein>
    <submittedName>
        <fullName evidence="1">1-phosphatidylinositol-4-phosphate 5-kinases</fullName>
    </submittedName>
</protein>
<sequence>MEGSKVVASHPDHITDREKLNNYTWSRAGEVNSNSLAKEAPNNKGLDLARSLKMKIKSQVKSKVVRIRSIPSNSFSGIKCVPTPGQRSDLAVVKVPGSSEFIVPRAPRVSMTHAYRIVLRRPLYFDDVQVRRPE</sequence>
<dbReference type="AlphaFoldDB" id="A0A5A7QBZ9"/>
<keyword evidence="2" id="KW-1185">Reference proteome</keyword>
<evidence type="ECO:0000313" key="2">
    <source>
        <dbReference type="Proteomes" id="UP000325081"/>
    </source>
</evidence>
<keyword evidence="1" id="KW-0418">Kinase</keyword>
<dbReference type="GO" id="GO:0016301">
    <property type="term" value="F:kinase activity"/>
    <property type="evidence" value="ECO:0007669"/>
    <property type="project" value="UniProtKB-KW"/>
</dbReference>
<comment type="caution">
    <text evidence="1">The sequence shown here is derived from an EMBL/GenBank/DDBJ whole genome shotgun (WGS) entry which is preliminary data.</text>
</comment>
<dbReference type="EMBL" id="BKCP01006339">
    <property type="protein sequence ID" value="GER42446.1"/>
    <property type="molecule type" value="Genomic_DNA"/>
</dbReference>